<evidence type="ECO:0000256" key="10">
    <source>
        <dbReference type="ARBA" id="ARBA00033096"/>
    </source>
</evidence>
<dbReference type="OrthoDB" id="6921389at2759"/>
<proteinExistence type="inferred from homology"/>
<evidence type="ECO:0000256" key="9">
    <source>
        <dbReference type="ARBA" id="ARBA00032873"/>
    </source>
</evidence>
<organism evidence="12 13">
    <name type="scientific">Boletus reticuloceps</name>
    <dbReference type="NCBI Taxonomy" id="495285"/>
    <lineage>
        <taxon>Eukaryota</taxon>
        <taxon>Fungi</taxon>
        <taxon>Dikarya</taxon>
        <taxon>Basidiomycota</taxon>
        <taxon>Agaricomycotina</taxon>
        <taxon>Agaricomycetes</taxon>
        <taxon>Agaricomycetidae</taxon>
        <taxon>Boletales</taxon>
        <taxon>Boletineae</taxon>
        <taxon>Boletaceae</taxon>
        <taxon>Boletoideae</taxon>
        <taxon>Boletus</taxon>
    </lineage>
</organism>
<evidence type="ECO:0000256" key="6">
    <source>
        <dbReference type="ARBA" id="ARBA00032380"/>
    </source>
</evidence>
<dbReference type="GO" id="GO:0008299">
    <property type="term" value="P:isoprenoid biosynthetic process"/>
    <property type="evidence" value="ECO:0007669"/>
    <property type="project" value="InterPro"/>
</dbReference>
<evidence type="ECO:0000256" key="2">
    <source>
        <dbReference type="ARBA" id="ARBA00006706"/>
    </source>
</evidence>
<evidence type="ECO:0000256" key="3">
    <source>
        <dbReference type="ARBA" id="ARBA00022723"/>
    </source>
</evidence>
<comment type="cofactor">
    <cofactor evidence="1">
        <name>Mg(2+)</name>
        <dbReference type="ChEBI" id="CHEBI:18420"/>
    </cofactor>
</comment>
<name>A0A8I2Z1J5_9AGAM</name>
<dbReference type="PROSITE" id="PS00723">
    <property type="entry name" value="POLYPRENYL_SYNTHASE_1"/>
    <property type="match status" value="1"/>
</dbReference>
<sequence length="378" mass="43019">MPYGGGDPLVSGHHFRIIGIVHHFYTVARKVDLQQRTTMHHPFIDNILSSLSMPSLQLSVEEEAELLEPYTYIASCPGKGFRSQFIKAFNHWLRVPPAQLEAIVRVVELLHNASLLVDDIEDNSELRRGKPVAHKIYGVPQTINSANYAYFLAYQEVSKIPCMDQVAKPCILYVGLHRRNSYNSGPRFVQILNDEMLALHRGQGRDIFWRDHVQCPTEEEYIEMVKDKTGGLLRIAVRLMMECATIQTGINYVPLVNLLGIWFQIRDDYMNLQSNAYTEHKGFAEDLSEGKFSFPIIHGIRGKRDSKYIINTLRLRPKDPIFKRLAISFLNEVTHSFEYTLSVLDSLEAQAHAEVTRLGGNPKLEAILDKLTVKASGL</sequence>
<dbReference type="SUPFAM" id="SSF48576">
    <property type="entry name" value="Terpenoid synthases"/>
    <property type="match status" value="1"/>
</dbReference>
<comment type="caution">
    <text evidence="12">The sequence shown here is derived from an EMBL/GenBank/DDBJ whole genome shotgun (WGS) entry which is preliminary data.</text>
</comment>
<accession>A0A8I2Z1J5</accession>
<dbReference type="InterPro" id="IPR033749">
    <property type="entry name" value="Polyprenyl_synt_CS"/>
</dbReference>
<evidence type="ECO:0000256" key="7">
    <source>
        <dbReference type="ARBA" id="ARBA00032424"/>
    </source>
</evidence>
<dbReference type="AlphaFoldDB" id="A0A8I2Z1J5"/>
<evidence type="ECO:0000313" key="12">
    <source>
        <dbReference type="EMBL" id="KAG6382064.1"/>
    </source>
</evidence>
<dbReference type="PANTHER" id="PTHR12001:SF44">
    <property type="entry name" value="GERANYLGERANYL PYROPHOSPHATE SYNTHASE"/>
    <property type="match status" value="1"/>
</dbReference>
<gene>
    <name evidence="12" type="ORF">JVT61DRAFT_702</name>
</gene>
<dbReference type="Gene3D" id="1.10.600.10">
    <property type="entry name" value="Farnesyl Diphosphate Synthase"/>
    <property type="match status" value="1"/>
</dbReference>
<protein>
    <recommendedName>
        <fullName evidence="9">(2E,6E)-farnesyl diphosphate synthase</fullName>
    </recommendedName>
    <alternativeName>
        <fullName evidence="8">Dimethylallyltranstransferase</fullName>
    </alternativeName>
    <alternativeName>
        <fullName evidence="7">Farnesyl diphosphate synthase</fullName>
    </alternativeName>
    <alternativeName>
        <fullName evidence="5">Farnesyltranstransferase</fullName>
    </alternativeName>
    <alternativeName>
        <fullName evidence="10">Geranylgeranyl diphosphate synthase</fullName>
    </alternativeName>
    <alternativeName>
        <fullName evidence="6">Geranyltranstransferase</fullName>
    </alternativeName>
</protein>
<dbReference type="EMBL" id="JAGFBS010000001">
    <property type="protein sequence ID" value="KAG6382064.1"/>
    <property type="molecule type" value="Genomic_DNA"/>
</dbReference>
<dbReference type="PROSITE" id="PS00444">
    <property type="entry name" value="POLYPRENYL_SYNTHASE_2"/>
    <property type="match status" value="1"/>
</dbReference>
<comment type="similarity">
    <text evidence="2 11">Belongs to the FPP/GGPP synthase family.</text>
</comment>
<dbReference type="SFLD" id="SFLDS00005">
    <property type="entry name" value="Isoprenoid_Synthase_Type_I"/>
    <property type="match status" value="1"/>
</dbReference>
<evidence type="ECO:0000256" key="11">
    <source>
        <dbReference type="RuleBase" id="RU004466"/>
    </source>
</evidence>
<dbReference type="CDD" id="cd00685">
    <property type="entry name" value="Trans_IPPS_HT"/>
    <property type="match status" value="1"/>
</dbReference>
<keyword evidence="11" id="KW-0808">Transferase</keyword>
<evidence type="ECO:0000256" key="4">
    <source>
        <dbReference type="ARBA" id="ARBA00022842"/>
    </source>
</evidence>
<dbReference type="GO" id="GO:0004659">
    <property type="term" value="F:prenyltransferase activity"/>
    <property type="evidence" value="ECO:0007669"/>
    <property type="project" value="InterPro"/>
</dbReference>
<dbReference type="InterPro" id="IPR008949">
    <property type="entry name" value="Isoprenoid_synthase_dom_sf"/>
</dbReference>
<evidence type="ECO:0000256" key="5">
    <source>
        <dbReference type="ARBA" id="ARBA00032052"/>
    </source>
</evidence>
<keyword evidence="13" id="KW-1185">Reference proteome</keyword>
<evidence type="ECO:0000256" key="8">
    <source>
        <dbReference type="ARBA" id="ARBA00032448"/>
    </source>
</evidence>
<evidence type="ECO:0000256" key="1">
    <source>
        <dbReference type="ARBA" id="ARBA00001946"/>
    </source>
</evidence>
<keyword evidence="3" id="KW-0479">Metal-binding</keyword>
<reference evidence="12" key="1">
    <citation type="submission" date="2021-03" db="EMBL/GenBank/DDBJ databases">
        <title>Evolutionary innovations through gain and loss of genes in the ectomycorrhizal Boletales.</title>
        <authorList>
            <person name="Wu G."/>
            <person name="Miyauchi S."/>
            <person name="Morin E."/>
            <person name="Yang Z.-L."/>
            <person name="Xu J."/>
            <person name="Martin F.M."/>
        </authorList>
    </citation>
    <scope>NUCLEOTIDE SEQUENCE</scope>
    <source>
        <strain evidence="12">BR01</strain>
    </source>
</reference>
<dbReference type="GO" id="GO:0046872">
    <property type="term" value="F:metal ion binding"/>
    <property type="evidence" value="ECO:0007669"/>
    <property type="project" value="UniProtKB-KW"/>
</dbReference>
<evidence type="ECO:0000313" key="13">
    <source>
        <dbReference type="Proteomes" id="UP000683000"/>
    </source>
</evidence>
<dbReference type="PANTHER" id="PTHR12001">
    <property type="entry name" value="GERANYLGERANYL PYROPHOSPHATE SYNTHASE"/>
    <property type="match status" value="1"/>
</dbReference>
<dbReference type="InterPro" id="IPR000092">
    <property type="entry name" value="Polyprenyl_synt"/>
</dbReference>
<dbReference type="Pfam" id="PF00348">
    <property type="entry name" value="polyprenyl_synt"/>
    <property type="match status" value="1"/>
</dbReference>
<dbReference type="Proteomes" id="UP000683000">
    <property type="component" value="Unassembled WGS sequence"/>
</dbReference>
<keyword evidence="4" id="KW-0460">Magnesium</keyword>